<organism evidence="4 5">
    <name type="scientific">Hypsibius exemplaris</name>
    <name type="common">Freshwater tardigrade</name>
    <dbReference type="NCBI Taxonomy" id="2072580"/>
    <lineage>
        <taxon>Eukaryota</taxon>
        <taxon>Metazoa</taxon>
        <taxon>Ecdysozoa</taxon>
        <taxon>Tardigrada</taxon>
        <taxon>Eutardigrada</taxon>
        <taxon>Parachela</taxon>
        <taxon>Hypsibioidea</taxon>
        <taxon>Hypsibiidae</taxon>
        <taxon>Hypsibius</taxon>
    </lineage>
</organism>
<evidence type="ECO:0000313" key="4">
    <source>
        <dbReference type="EMBL" id="OWA50084.1"/>
    </source>
</evidence>
<dbReference type="PANTHER" id="PTHR43943">
    <property type="entry name" value="DEHYDROGENASE/REDUCTASE (SDR FAMILY) MEMBER 4"/>
    <property type="match status" value="1"/>
</dbReference>
<dbReference type="NCBIfam" id="NF005559">
    <property type="entry name" value="PRK07231.1"/>
    <property type="match status" value="1"/>
</dbReference>
<feature type="compositionally biased region" description="Polar residues" evidence="3">
    <location>
        <begin position="1544"/>
        <end position="1553"/>
    </location>
</feature>
<dbReference type="InterPro" id="IPR020904">
    <property type="entry name" value="Sc_DH/Rdtase_CS"/>
</dbReference>
<dbReference type="InterPro" id="IPR036291">
    <property type="entry name" value="NAD(P)-bd_dom_sf"/>
</dbReference>
<feature type="region of interest" description="Disordered" evidence="3">
    <location>
        <begin position="821"/>
        <end position="902"/>
    </location>
</feature>
<comment type="similarity">
    <text evidence="1">Belongs to the short-chain dehydrogenases/reductases (SDR) family.</text>
</comment>
<feature type="compositionally biased region" description="Polar residues" evidence="3">
    <location>
        <begin position="875"/>
        <end position="890"/>
    </location>
</feature>
<dbReference type="SUPFAM" id="SSF51735">
    <property type="entry name" value="NAD(P)-binding Rossmann-fold domains"/>
    <property type="match status" value="1"/>
</dbReference>
<dbReference type="PRINTS" id="PR00081">
    <property type="entry name" value="GDHRDH"/>
</dbReference>
<dbReference type="GO" id="GO:0004090">
    <property type="term" value="F:carbonyl reductase (NADPH) activity"/>
    <property type="evidence" value="ECO:0007669"/>
    <property type="project" value="TreeGrafter"/>
</dbReference>
<keyword evidence="5" id="KW-1185">Reference proteome</keyword>
<dbReference type="FunFam" id="3.40.50.720:FF:000084">
    <property type="entry name" value="Short-chain dehydrogenase reductase"/>
    <property type="match status" value="1"/>
</dbReference>
<feature type="region of interest" description="Disordered" evidence="3">
    <location>
        <begin position="942"/>
        <end position="973"/>
    </location>
</feature>
<dbReference type="PANTHER" id="PTHR43943:SF2">
    <property type="entry name" value="DEHYDROGENASE_REDUCTASE 4"/>
    <property type="match status" value="1"/>
</dbReference>
<dbReference type="Proteomes" id="UP000192578">
    <property type="component" value="Unassembled WGS sequence"/>
</dbReference>
<feature type="compositionally biased region" description="Polar residues" evidence="3">
    <location>
        <begin position="1646"/>
        <end position="1655"/>
    </location>
</feature>
<feature type="compositionally biased region" description="Polar residues" evidence="3">
    <location>
        <begin position="1515"/>
        <end position="1529"/>
    </location>
</feature>
<feature type="compositionally biased region" description="Polar residues" evidence="3">
    <location>
        <begin position="1716"/>
        <end position="1729"/>
    </location>
</feature>
<dbReference type="Pfam" id="PF13561">
    <property type="entry name" value="adh_short_C2"/>
    <property type="match status" value="1"/>
</dbReference>
<evidence type="ECO:0000256" key="2">
    <source>
        <dbReference type="ARBA" id="ARBA00023002"/>
    </source>
</evidence>
<dbReference type="PROSITE" id="PS00061">
    <property type="entry name" value="ADH_SHORT"/>
    <property type="match status" value="1"/>
</dbReference>
<keyword evidence="2" id="KW-0560">Oxidoreductase</keyword>
<protein>
    <submittedName>
        <fullName evidence="4">Dehydrogenase/reductase SDR family member 4</fullName>
    </submittedName>
</protein>
<feature type="region of interest" description="Disordered" evidence="3">
    <location>
        <begin position="1477"/>
        <end position="1830"/>
    </location>
</feature>
<dbReference type="InterPro" id="IPR002347">
    <property type="entry name" value="SDR_fam"/>
</dbReference>
<dbReference type="OrthoDB" id="1669814at2759"/>
<evidence type="ECO:0000313" key="5">
    <source>
        <dbReference type="Proteomes" id="UP000192578"/>
    </source>
</evidence>
<gene>
    <name evidence="4" type="ORF">BV898_14610</name>
</gene>
<feature type="compositionally biased region" description="Polar residues" evidence="3">
    <location>
        <begin position="851"/>
        <end position="860"/>
    </location>
</feature>
<comment type="caution">
    <text evidence="4">The sequence shown here is derived from an EMBL/GenBank/DDBJ whole genome shotgun (WGS) entry which is preliminary data.</text>
</comment>
<evidence type="ECO:0000256" key="3">
    <source>
        <dbReference type="SAM" id="MobiDB-lite"/>
    </source>
</evidence>
<dbReference type="Gene3D" id="3.40.50.720">
    <property type="entry name" value="NAD(P)-binding Rossmann-like Domain"/>
    <property type="match status" value="1"/>
</dbReference>
<sequence length="2025" mass="220034">MAAKSLAGKVAVVTASTDGIGLAIARRLGLDGAKVLISSRKQENVERTVRDLQKEDIVVAGAVCHVAKEADRNNLVEKAVKEFGGVDIFVSNAAINPAVGPVLETSEEVWDRIFDTNVKSAFLLTKLLVPEMLKRGKGSVIYVSSIGAYASFNSIGTYCISKTALLGLTKTLAGELAETGVRVNGIAPGIIKTKFSEYIWKQEGPVSRNAAKMIPMKRFGETSEIAGAASFLASDASSYMTGETLVIAGGMPVRFATNSHRFNTSEACDPKQQQHAAERISRKLAPVGVKSDQSLAQSEHALFSSGWNRRSSSAGNSSVRESSTLQEGCVLSVPDKGSVKSSRFGSQLPVSASDQVITPVNRRLPRSFNPTVSLDSNNNAKDGLIFQIRAELFRELAARCVSGTVDHTELALGLDNQLIKEVVHELLSTDQSISLAVPRLMEILQERTSGPPPAASTSMAGILHIRNPKQHDHCLIALHALTILRFAKTAGQEQAATLTLSEMESAERDYENGVDLVVDFRGLAESSLQTNGAALIRRIIADAANRREFCRRIFFIDFPDEYRLQCARWRNELPRDFRKRIWCLSSENLEHVLPDYVARIGSGSWPECGDPTLPPTVALSSLAALRSTLSRSKSSFNGSLNGIVETSSRNLLFKQSGNMGPSEAEFMIGNINRSSFVVCRFLPKRAVYTVAPSRTFLLPYPKRQSVKILTNNTCPIMGDVIRLQVYVMNSEDGYQIPPNADPSSMKSLMGELRHEIVLKRGCDLVVSQIVLADGDHSDLDMSACDISVGEWDGGNDSSYDWTKESVDGSGDPLCAAVEINPKRAVMESTQTTKVPRPQPNMQADAVPVATKNVSYSSGAQTDEKPRPPLKRTKSGKMQTEQGDYYSTVQQTEEEEKLSNETQTLRISQGDYESQTEPLPPLQFAEIQTDPEVLPLLKEIRSASGQTMPLPEPERTAATSSSMQTEPPPQPVEIPKRTISSQILPTPVDMVFTQTDIEEKPKPRAKKSATNQTDTILLKQTLSGISQADALPPAPLRQTKFDSWQTDTALLHADSMQIDESQPKPMMSAFGQTDSMPMPEPPRPKDTVSTFGQTDPIPEKPMAFGSMQTDKQKVVLKETHSAIGQTELPVNVSGSMQTEPPSLISDFMQTDEIPVPLKPVKSSFGQTFALLADHFAEVKHGELMATQTTPTAQALVQTQTDERIVTSEFMPTDQVDPSPTPADARTYSAEMNQMDRAAVIDTEIGVFPLQVFTADSFQTEQVEQLFAMAPTESPETALGTTQTGFKEKECPVLLEKECPALVDKECPVFHEPAKPATDQRSTQADAPKSELRGIQTEITETVALPSPPQPALEVGPPAPRLPPPAVAPPQPVVKPLKPPVITVTTPTASPVTMPPMGHQLRQIANFMPVLRFHPLLWLVALLGFAFLVHWLELHKTVVEYTWVTDWQYKNLGSASDVYEGTSAAQKVALKAAEKVTAKAATQQGGGLRTAGEQTVADEYRRDGRNKRNAGGGPPTSFAQQQGAGSGSSTVGGFRSVREPEVKVGQQRTGDSSLLWNGGGRRSEVRSADQTGARTRDGMENAQSTQQQQGFSSSSWFGGSGGDTGSFFDGPTGSGQGARRGLWTRKDSRETAYQGPTGSSERRGVGQESVSQQQRQPRSFWFGGGSSSGGEASTSRPSETGRGYSEPATQQQGSSWFSSKSQKASPDEAGGGDPRASDGTSGRQSVESSPLRSPSGRSDDGTDSPSTGSSKYFWQSTPDRDRNQRSVSGAGSTRTGRTGSKNALDDVTAPKSATGGGLFSFSGERGSAHSTHTDAEPSYSSEPPPVLPGFEESYRGAWSLGNPSLQVPRTPSESYYREQLNYEEVNRRVERPTYTGQTSFHHDGKNQPSFVSRYDVYGTQASGSQPASPPPPPPREYELAPFNPDFMGALPIISGLELTTPELGLTKQWLHGFPFRFDPGKEESWRSLRSNPGLPERCQFRPPPPPPPLDVKLHKKKCLDQFFSIEHYVTCRVAHTYDHTRWGVDDG</sequence>
<evidence type="ECO:0000256" key="1">
    <source>
        <dbReference type="ARBA" id="ARBA00006484"/>
    </source>
</evidence>
<feature type="compositionally biased region" description="Low complexity" evidence="3">
    <location>
        <begin position="1688"/>
        <end position="1702"/>
    </location>
</feature>
<dbReference type="PRINTS" id="PR00080">
    <property type="entry name" value="SDRFAMILY"/>
</dbReference>
<dbReference type="EMBL" id="MTYJ01000181">
    <property type="protein sequence ID" value="OWA50084.1"/>
    <property type="molecule type" value="Genomic_DNA"/>
</dbReference>
<reference evidence="5" key="1">
    <citation type="submission" date="2017-01" db="EMBL/GenBank/DDBJ databases">
        <title>Comparative genomics of anhydrobiosis in the tardigrade Hypsibius dujardini.</title>
        <authorList>
            <person name="Yoshida Y."/>
            <person name="Koutsovoulos G."/>
            <person name="Laetsch D."/>
            <person name="Stevens L."/>
            <person name="Kumar S."/>
            <person name="Horikawa D."/>
            <person name="Ishino K."/>
            <person name="Komine S."/>
            <person name="Tomita M."/>
            <person name="Blaxter M."/>
            <person name="Arakawa K."/>
        </authorList>
    </citation>
    <scope>NUCLEOTIDE SEQUENCE [LARGE SCALE GENOMIC DNA]</scope>
    <source>
        <strain evidence="5">Z151</strain>
    </source>
</reference>
<feature type="compositionally biased region" description="Low complexity" evidence="3">
    <location>
        <begin position="1581"/>
        <end position="1595"/>
    </location>
</feature>
<feature type="compositionally biased region" description="Low complexity" evidence="3">
    <location>
        <begin position="1763"/>
        <end position="1778"/>
    </location>
</feature>
<name>A0A9X6NAI4_HYPEX</name>
<feature type="region of interest" description="Disordered" evidence="3">
    <location>
        <begin position="1962"/>
        <end position="1981"/>
    </location>
</feature>
<proteinExistence type="inferred from homology"/>
<accession>A0A9X6NAI4</accession>